<sequence length="151" mass="16878">PGLATSSEKPKLGWDGATTWKDGSPTFWGRDCILILAPLVNKMHLDAAEPIDVDAGRELGNLVEFRLCRTPVKALLPSRHETLHVRLGASTLPVVGEGRVRWEGSGIQFAFELCKLSLGHCYLERADFRRHSERLFELDVYLAKYDVDAMS</sequence>
<dbReference type="Proteomes" id="UP000011086">
    <property type="component" value="Unassembled WGS sequence"/>
</dbReference>
<feature type="non-terminal residue" evidence="1">
    <location>
        <position position="1"/>
    </location>
</feature>
<organism evidence="1">
    <name type="scientific">Pyricularia oryzae (strain Y34)</name>
    <name type="common">Rice blast fungus</name>
    <name type="synonym">Magnaporthe oryzae</name>
    <dbReference type="NCBI Taxonomy" id="1143189"/>
    <lineage>
        <taxon>Eukaryota</taxon>
        <taxon>Fungi</taxon>
        <taxon>Dikarya</taxon>
        <taxon>Ascomycota</taxon>
        <taxon>Pezizomycotina</taxon>
        <taxon>Sordariomycetes</taxon>
        <taxon>Sordariomycetidae</taxon>
        <taxon>Magnaporthales</taxon>
        <taxon>Pyriculariaceae</taxon>
        <taxon>Pyricularia</taxon>
    </lineage>
</organism>
<reference evidence="1" key="1">
    <citation type="journal article" date="2012" name="PLoS Genet.">
        <title>Comparative analysis of the genomes of two field isolates of the rice blast fungus Magnaporthe oryzae.</title>
        <authorList>
            <person name="Xue M."/>
            <person name="Yang J."/>
            <person name="Li Z."/>
            <person name="Hu S."/>
            <person name="Yao N."/>
            <person name="Dean R.A."/>
            <person name="Zhao W."/>
            <person name="Shen M."/>
            <person name="Zhang H."/>
            <person name="Li C."/>
            <person name="Liu L."/>
            <person name="Cao L."/>
            <person name="Xu X."/>
            <person name="Xing Y."/>
            <person name="Hsiang T."/>
            <person name="Zhang Z."/>
            <person name="Xu J.R."/>
            <person name="Peng Y.L."/>
        </authorList>
    </citation>
    <scope>NUCLEOTIDE SEQUENCE</scope>
    <source>
        <strain evidence="1">Y34</strain>
    </source>
</reference>
<dbReference type="AlphaFoldDB" id="A0AA97PNU3"/>
<gene>
    <name evidence="1" type="ORF">OOU_Y34scaffold00278g30</name>
</gene>
<name>A0AA97PNU3_PYRO3</name>
<accession>A0AA97PNU3</accession>
<dbReference type="EMBL" id="JH793935">
    <property type="protein sequence ID" value="ELQ41462.1"/>
    <property type="molecule type" value="Genomic_DNA"/>
</dbReference>
<proteinExistence type="predicted"/>
<evidence type="ECO:0000313" key="1">
    <source>
        <dbReference type="EMBL" id="ELQ41462.1"/>
    </source>
</evidence>
<protein>
    <submittedName>
        <fullName evidence="1">Uncharacterized protein</fullName>
    </submittedName>
</protein>